<organism evidence="1 2">
    <name type="scientific">Methanoplanus limicola DSM 2279</name>
    <dbReference type="NCBI Taxonomy" id="937775"/>
    <lineage>
        <taxon>Archaea</taxon>
        <taxon>Methanobacteriati</taxon>
        <taxon>Methanobacteriota</taxon>
        <taxon>Stenosarchaea group</taxon>
        <taxon>Methanomicrobia</taxon>
        <taxon>Methanomicrobiales</taxon>
        <taxon>Methanomicrobiaceae</taxon>
        <taxon>Methanoplanus</taxon>
    </lineage>
</organism>
<evidence type="ECO:0000313" key="1">
    <source>
        <dbReference type="EMBL" id="EHQ35374.1"/>
    </source>
</evidence>
<reference evidence="1 2" key="1">
    <citation type="submission" date="2011-10" db="EMBL/GenBank/DDBJ databases">
        <title>The Improved High-Quality Draft genome of Methanoplanus limicola DSM 2279.</title>
        <authorList>
            <consortium name="US DOE Joint Genome Institute (JGI-PGF)"/>
            <person name="Lucas S."/>
            <person name="Copeland A."/>
            <person name="Lapidus A."/>
            <person name="Glavina del Rio T."/>
            <person name="Dalin E."/>
            <person name="Tice H."/>
            <person name="Bruce D."/>
            <person name="Goodwin L."/>
            <person name="Pitluck S."/>
            <person name="Peters L."/>
            <person name="Mikhailova N."/>
            <person name="Lu M."/>
            <person name="Kyrpides N."/>
            <person name="Mavromatis K."/>
            <person name="Ivanova N."/>
            <person name="Markowitz V."/>
            <person name="Cheng J.-F."/>
            <person name="Hugenholtz P."/>
            <person name="Woyke T."/>
            <person name="Wu D."/>
            <person name="Wirth R."/>
            <person name="Brambilla E.-M."/>
            <person name="Klenk H.-P."/>
            <person name="Eisen J.A."/>
        </authorList>
    </citation>
    <scope>NUCLEOTIDE SEQUENCE [LARGE SCALE GENOMIC DNA]</scope>
    <source>
        <strain evidence="1 2">DSM 2279</strain>
    </source>
</reference>
<protein>
    <submittedName>
        <fullName evidence="1">Uncharacterized protein</fullName>
    </submittedName>
</protein>
<dbReference type="STRING" id="937775.Metlim_1265"/>
<accession>H1Z1A7</accession>
<dbReference type="Proteomes" id="UP000005741">
    <property type="component" value="Chromosome"/>
</dbReference>
<evidence type="ECO:0000313" key="2">
    <source>
        <dbReference type="Proteomes" id="UP000005741"/>
    </source>
</evidence>
<keyword evidence="2" id="KW-1185">Reference proteome</keyword>
<sequence length="501" mass="55198">MNGRKALPFLMIVGLAVLLICSPVSAYEETFSEEGIELGQYSGTGTGTQHKGYGYVFNQLYLPDTQDKYGGTYFWTYEGTGLGINAEDDNGNSPIYISDENVGTLYWQIYRNAGGSVTNYRLWAYFTKDLASGSNTITLTGIYFDVPYFKYTGYNTSSNSEVGRIFLASGGYVAEGNYQSVRNMAWENTLTISESYPYQISLNRDGYFSTYSRYTNDIITVTDISDNDINDVVSTNDFSIVITSLAGNNYTYTNDNEAAPSNEVSIITRVKSLSDNSLIAGSKAYYRALDGSDLVNQTLPSGTGEFLLQKGLRYEYWAEASGYENQTSIPDQAAFYADSSNEIRLTPTYGDEPGEGMGVYNFYISEQTNAAGDTAPLTSPAAVTLNWQTKLTTSSGYVSFQVNKSAQVSYTIRKDGYVTVSRIYTPSWTGDTINEYIAIRPEGQVLPGDPTAAPTPDHRTSEAKAESALNIIFDNIEAIATLSVVVVILAMCDWMTPKRRR</sequence>
<dbReference type="AlphaFoldDB" id="H1Z1A7"/>
<proteinExistence type="predicted"/>
<name>H1Z1A7_9EURY</name>
<dbReference type="InParanoid" id="H1Z1A7"/>
<gene>
    <name evidence="1" type="ORF">Metlim_1265</name>
</gene>
<dbReference type="EMBL" id="CM001436">
    <property type="protein sequence ID" value="EHQ35374.1"/>
    <property type="molecule type" value="Genomic_DNA"/>
</dbReference>
<dbReference type="HOGENOM" id="CLU_543613_0_0_2"/>